<keyword evidence="3" id="KW-1185">Reference proteome</keyword>
<protein>
    <recommendedName>
        <fullName evidence="4">YwqJ-like deaminase</fullName>
    </recommendedName>
</protein>
<feature type="compositionally biased region" description="Basic and acidic residues" evidence="1">
    <location>
        <begin position="13"/>
        <end position="31"/>
    </location>
</feature>
<gene>
    <name evidence="2" type="ORF">FHR82_008524</name>
</gene>
<dbReference type="RefSeq" id="WP_184816259.1">
    <property type="nucleotide sequence ID" value="NZ_JACHJQ010000012.1"/>
</dbReference>
<dbReference type="Pfam" id="PF14431">
    <property type="entry name" value="YwqJ-deaminase"/>
    <property type="match status" value="1"/>
</dbReference>
<evidence type="ECO:0008006" key="4">
    <source>
        <dbReference type="Google" id="ProtNLM"/>
    </source>
</evidence>
<organism evidence="2 3">
    <name type="scientific">Actinophytocola algeriensis</name>
    <dbReference type="NCBI Taxonomy" id="1768010"/>
    <lineage>
        <taxon>Bacteria</taxon>
        <taxon>Bacillati</taxon>
        <taxon>Actinomycetota</taxon>
        <taxon>Actinomycetes</taxon>
        <taxon>Pseudonocardiales</taxon>
        <taxon>Pseudonocardiaceae</taxon>
    </lineage>
</organism>
<evidence type="ECO:0000256" key="1">
    <source>
        <dbReference type="SAM" id="MobiDB-lite"/>
    </source>
</evidence>
<dbReference type="InterPro" id="IPR025968">
    <property type="entry name" value="YwqJ_deaminase"/>
</dbReference>
<evidence type="ECO:0000313" key="3">
    <source>
        <dbReference type="Proteomes" id="UP000520767"/>
    </source>
</evidence>
<dbReference type="AlphaFoldDB" id="A0A7W7VJ88"/>
<evidence type="ECO:0000313" key="2">
    <source>
        <dbReference type="EMBL" id="MBB4912253.1"/>
    </source>
</evidence>
<accession>A0A7W7VJ88</accession>
<dbReference type="EMBL" id="JACHJQ010000012">
    <property type="protein sequence ID" value="MBB4912253.1"/>
    <property type="molecule type" value="Genomic_DNA"/>
</dbReference>
<sequence>MEPFGDDNNQSDGGKEGGKRALEDRFKERVAKRVRFTLPEGHVDKTTPTPRAPHAFDPDARQTLTGARNTRLDQVPHTGKHPLTAGERNELEDNSYRLATRTDDTFRGARDQPTMAGTLLAGDSMSAHTSMKGGARPRVHPVVQALLDELEGRVDAGEDIDMGRGHGRCAEIGTISDYLWNVDPNTAMTITEARAHFEYVGGATAAHQTHADNRGRFHLRPACDTCAYVTQKLAIASLRSEY</sequence>
<name>A0A7W7VJ88_9PSEU</name>
<dbReference type="Proteomes" id="UP000520767">
    <property type="component" value="Unassembled WGS sequence"/>
</dbReference>
<reference evidence="2 3" key="1">
    <citation type="submission" date="2020-08" db="EMBL/GenBank/DDBJ databases">
        <title>Genomic Encyclopedia of Type Strains, Phase III (KMG-III): the genomes of soil and plant-associated and newly described type strains.</title>
        <authorList>
            <person name="Whitman W."/>
        </authorList>
    </citation>
    <scope>NUCLEOTIDE SEQUENCE [LARGE SCALE GENOMIC DNA]</scope>
    <source>
        <strain evidence="2 3">CECT 8960</strain>
    </source>
</reference>
<proteinExistence type="predicted"/>
<feature type="region of interest" description="Disordered" evidence="1">
    <location>
        <begin position="1"/>
        <end position="91"/>
    </location>
</feature>
<comment type="caution">
    <text evidence="2">The sequence shown here is derived from an EMBL/GenBank/DDBJ whole genome shotgun (WGS) entry which is preliminary data.</text>
</comment>